<feature type="domain" description="Penicillin-binding protein dimerisation" evidence="6">
    <location>
        <begin position="58"/>
        <end position="224"/>
    </location>
</feature>
<evidence type="ECO:0000313" key="8">
    <source>
        <dbReference type="Proteomes" id="UP000027616"/>
    </source>
</evidence>
<dbReference type="InterPro" id="IPR050515">
    <property type="entry name" value="Beta-lactam/transpept"/>
</dbReference>
<evidence type="ECO:0000256" key="2">
    <source>
        <dbReference type="ARBA" id="ARBA00022645"/>
    </source>
</evidence>
<dbReference type="KEGG" id="rbc:BN938_1413"/>
<dbReference type="Proteomes" id="UP000027616">
    <property type="component" value="Chromosome I"/>
</dbReference>
<dbReference type="PANTHER" id="PTHR30627">
    <property type="entry name" value="PEPTIDOGLYCAN D,D-TRANSPEPTIDASE"/>
    <property type="match status" value="1"/>
</dbReference>
<dbReference type="Pfam" id="PF00905">
    <property type="entry name" value="Transpeptidase"/>
    <property type="match status" value="1"/>
</dbReference>
<dbReference type="Gene3D" id="3.40.710.10">
    <property type="entry name" value="DD-peptidase/beta-lactamase superfamily"/>
    <property type="match status" value="1"/>
</dbReference>
<feature type="transmembrane region" description="Helical" evidence="4">
    <location>
        <begin position="16"/>
        <end position="35"/>
    </location>
</feature>
<dbReference type="HOGENOM" id="CLU_009289_6_4_10"/>
<name>A0A060R810_9BACT</name>
<keyword evidence="8" id="KW-1185">Reference proteome</keyword>
<feature type="domain" description="Penicillin-binding protein transpeptidase" evidence="5">
    <location>
        <begin position="273"/>
        <end position="590"/>
    </location>
</feature>
<comment type="subcellular location">
    <subcellularLocation>
        <location evidence="1">Membrane</location>
    </subcellularLocation>
</comment>
<evidence type="ECO:0000259" key="5">
    <source>
        <dbReference type="Pfam" id="PF00905"/>
    </source>
</evidence>
<keyword evidence="7" id="KW-0132">Cell division</keyword>
<gene>
    <name evidence="7" type="ORF">BN938_1413</name>
</gene>
<dbReference type="InterPro" id="IPR001460">
    <property type="entry name" value="PCN-bd_Tpept"/>
</dbReference>
<evidence type="ECO:0000256" key="3">
    <source>
        <dbReference type="ARBA" id="ARBA00023136"/>
    </source>
</evidence>
<dbReference type="EMBL" id="HG934468">
    <property type="protein sequence ID" value="CDN31500.1"/>
    <property type="molecule type" value="Genomic_DNA"/>
</dbReference>
<keyword evidence="2" id="KW-0378">Hydrolase</keyword>
<keyword evidence="2" id="KW-0121">Carboxypeptidase</keyword>
<dbReference type="Gene3D" id="3.30.450.330">
    <property type="match status" value="1"/>
</dbReference>
<dbReference type="EC" id="2.4.1.129" evidence="7"/>
<dbReference type="PANTHER" id="PTHR30627:SF1">
    <property type="entry name" value="PEPTIDOGLYCAN D,D-TRANSPEPTIDASE FTSI"/>
    <property type="match status" value="1"/>
</dbReference>
<dbReference type="InterPro" id="IPR012338">
    <property type="entry name" value="Beta-lactam/transpept-like"/>
</dbReference>
<dbReference type="GO" id="GO:0071555">
    <property type="term" value="P:cell wall organization"/>
    <property type="evidence" value="ECO:0007669"/>
    <property type="project" value="TreeGrafter"/>
</dbReference>
<reference evidence="7 8" key="1">
    <citation type="journal article" date="2015" name="Genome Announc.">
        <title>Complete Genome Sequence of the Novel Leech Symbiont Mucinivorans hirudinis M3T.</title>
        <authorList>
            <person name="Nelson M.C."/>
            <person name="Bomar L."/>
            <person name="Graf J."/>
        </authorList>
    </citation>
    <scope>NUCLEOTIDE SEQUENCE [LARGE SCALE GENOMIC DNA]</scope>
    <source>
        <strain evidence="8">M3</strain>
    </source>
</reference>
<keyword evidence="2" id="KW-0645">Protease</keyword>
<evidence type="ECO:0000259" key="6">
    <source>
        <dbReference type="Pfam" id="PF03717"/>
    </source>
</evidence>
<dbReference type="GO" id="GO:0005886">
    <property type="term" value="C:plasma membrane"/>
    <property type="evidence" value="ECO:0007669"/>
    <property type="project" value="TreeGrafter"/>
</dbReference>
<keyword evidence="7" id="KW-0131">Cell cycle</keyword>
<dbReference type="InterPro" id="IPR005311">
    <property type="entry name" value="PBP_dimer"/>
</dbReference>
<protein>
    <submittedName>
        <fullName evidence="7">Cell division protein FtsI</fullName>
        <ecNumber evidence="7">2.4.1.129</ecNumber>
    </submittedName>
</protein>
<keyword evidence="7" id="KW-0808">Transferase</keyword>
<dbReference type="Gene3D" id="3.90.1310.10">
    <property type="entry name" value="Penicillin-binding protein 2a (Domain 2)"/>
    <property type="match status" value="1"/>
</dbReference>
<dbReference type="OrthoDB" id="9804124at2"/>
<keyword evidence="4" id="KW-0812">Transmembrane</keyword>
<dbReference type="STRING" id="1433126.BN938_1413"/>
<sequence length="692" mass="77066">MDSEKFLNGILNKVNLLYVVFGLALIAIIVAILFIQNGDDAKRLQTRGEAISFSYEEIKAERGNILSDDGRILATSYPQYELRWDFVFRGSVERDRKKMDSIYKRDIDALCTELSRFYGDASPAQYKKRIEEARAKANASFRINIRRINYLELQKLLTFPIFREKRVYSGLEIKEFSHREYPYNLLAKKSIGYRNEIGGAEGIESSFDHYLRGVDGTRLMQKVSGNFRIPVVSETNVEPERGANVVTTFNVELQEFVQNALCNWVAEQDAEWGSVVVLEAATAQVKALANADKEAGGVVAEKTNHIVSDIIEPGSTFKVASMIVLMEDAGVSIYDNIDAGVGAKEFVNGTAVSEAAGRRYGVISMQRAIEKSSNLAFARMVDKHYRTNPARFVDAVYNLNLLGKLSLQLPVEASQLYNHPIRNKRDWSPSNLVTMSYGYGISFPMIRIAALYNALANNGVMLKPQFIKEVILSQDSVIRFAADTLSPRICSPKTLADIRGAMELVAGAEGTARSIRTDKYRIAAKTGTSRESFGRRGYADENGLTHFNASIAGFFPADNPQYTIYVVMHTKRQTNNGGGSLAAPLFKQVSDFIYRREIEPSRTLAQNINGDKRLTVKGETAKAATIVRDMNVAQMVNYRNDSIKKGGVLGYPLDEALAKLEGAGYRVEAAGRGVVVEQRIDSIRRLAKIFLQ</sequence>
<evidence type="ECO:0000256" key="1">
    <source>
        <dbReference type="ARBA" id="ARBA00004370"/>
    </source>
</evidence>
<dbReference type="eggNOG" id="COG0768">
    <property type="taxonomic scope" value="Bacteria"/>
</dbReference>
<dbReference type="GO" id="GO:0051301">
    <property type="term" value="P:cell division"/>
    <property type="evidence" value="ECO:0007669"/>
    <property type="project" value="UniProtKB-KW"/>
</dbReference>
<organism evidence="7 8">
    <name type="scientific">Mucinivorans hirudinis</name>
    <dbReference type="NCBI Taxonomy" id="1433126"/>
    <lineage>
        <taxon>Bacteria</taxon>
        <taxon>Pseudomonadati</taxon>
        <taxon>Bacteroidota</taxon>
        <taxon>Bacteroidia</taxon>
        <taxon>Bacteroidales</taxon>
        <taxon>Rikenellaceae</taxon>
        <taxon>Mucinivorans</taxon>
    </lineage>
</organism>
<dbReference type="GO" id="GO:0008658">
    <property type="term" value="F:penicillin binding"/>
    <property type="evidence" value="ECO:0007669"/>
    <property type="project" value="InterPro"/>
</dbReference>
<accession>A0A060R810</accession>
<dbReference type="AlphaFoldDB" id="A0A060R810"/>
<dbReference type="SUPFAM" id="SSF56519">
    <property type="entry name" value="Penicillin binding protein dimerisation domain"/>
    <property type="match status" value="1"/>
</dbReference>
<evidence type="ECO:0000313" key="7">
    <source>
        <dbReference type="EMBL" id="CDN31500.1"/>
    </source>
</evidence>
<keyword evidence="3 4" id="KW-0472">Membrane</keyword>
<keyword evidence="7" id="KW-0328">Glycosyltransferase</keyword>
<dbReference type="Pfam" id="PF03717">
    <property type="entry name" value="PBP_dimer"/>
    <property type="match status" value="1"/>
</dbReference>
<dbReference type="GO" id="GO:0016757">
    <property type="term" value="F:glycosyltransferase activity"/>
    <property type="evidence" value="ECO:0007669"/>
    <property type="project" value="UniProtKB-KW"/>
</dbReference>
<proteinExistence type="predicted"/>
<dbReference type="GO" id="GO:0004180">
    <property type="term" value="F:carboxypeptidase activity"/>
    <property type="evidence" value="ECO:0007669"/>
    <property type="project" value="UniProtKB-KW"/>
</dbReference>
<keyword evidence="4" id="KW-1133">Transmembrane helix</keyword>
<dbReference type="InterPro" id="IPR036138">
    <property type="entry name" value="PBP_dimer_sf"/>
</dbReference>
<dbReference type="SUPFAM" id="SSF56601">
    <property type="entry name" value="beta-lactamase/transpeptidase-like"/>
    <property type="match status" value="1"/>
</dbReference>
<evidence type="ECO:0000256" key="4">
    <source>
        <dbReference type="SAM" id="Phobius"/>
    </source>
</evidence>